<dbReference type="InterPro" id="IPR003591">
    <property type="entry name" value="Leu-rich_rpt_typical-subtyp"/>
</dbReference>
<keyword evidence="3" id="KW-0732">Signal</keyword>
<dbReference type="OrthoDB" id="1055097at2759"/>
<evidence type="ECO:0000256" key="2">
    <source>
        <dbReference type="ARBA" id="ARBA00022737"/>
    </source>
</evidence>
<dbReference type="Pfam" id="PF13855">
    <property type="entry name" value="LRR_8"/>
    <property type="match status" value="2"/>
</dbReference>
<keyword evidence="2" id="KW-0677">Repeat</keyword>
<evidence type="ECO:0000313" key="4">
    <source>
        <dbReference type="EMBL" id="TNN49274.1"/>
    </source>
</evidence>
<dbReference type="InterPro" id="IPR032675">
    <property type="entry name" value="LRR_dom_sf"/>
</dbReference>
<evidence type="ECO:0000256" key="1">
    <source>
        <dbReference type="ARBA" id="ARBA00022614"/>
    </source>
</evidence>
<dbReference type="GO" id="GO:0005886">
    <property type="term" value="C:plasma membrane"/>
    <property type="evidence" value="ECO:0007669"/>
    <property type="project" value="TreeGrafter"/>
</dbReference>
<dbReference type="AlphaFoldDB" id="A0A4Z2G8Y8"/>
<dbReference type="SMART" id="SM00369">
    <property type="entry name" value="LRR_TYP"/>
    <property type="match status" value="8"/>
</dbReference>
<dbReference type="PANTHER" id="PTHR24369">
    <property type="entry name" value="ANTIGEN BSP, PUTATIVE-RELATED"/>
    <property type="match status" value="1"/>
</dbReference>
<dbReference type="EMBL" id="SRLO01000662">
    <property type="protein sequence ID" value="TNN49274.1"/>
    <property type="molecule type" value="Genomic_DNA"/>
</dbReference>
<dbReference type="InterPro" id="IPR050541">
    <property type="entry name" value="LRR_TM_domain-containing"/>
</dbReference>
<comment type="caution">
    <text evidence="4">The sequence shown here is derived from an EMBL/GenBank/DDBJ whole genome shotgun (WGS) entry which is preliminary data.</text>
</comment>
<evidence type="ECO:0000313" key="5">
    <source>
        <dbReference type="Proteomes" id="UP000314294"/>
    </source>
</evidence>
<dbReference type="InterPro" id="IPR001611">
    <property type="entry name" value="Leu-rich_rpt"/>
</dbReference>
<dbReference type="PROSITE" id="PS51450">
    <property type="entry name" value="LRR"/>
    <property type="match status" value="2"/>
</dbReference>
<keyword evidence="1" id="KW-0433">Leucine-rich repeat</keyword>
<reference evidence="4 5" key="1">
    <citation type="submission" date="2019-03" db="EMBL/GenBank/DDBJ databases">
        <title>First draft genome of Liparis tanakae, snailfish: a comprehensive survey of snailfish specific genes.</title>
        <authorList>
            <person name="Kim W."/>
            <person name="Song I."/>
            <person name="Jeong J.-H."/>
            <person name="Kim D."/>
            <person name="Kim S."/>
            <person name="Ryu S."/>
            <person name="Song J.Y."/>
            <person name="Lee S.K."/>
        </authorList>
    </citation>
    <scope>NUCLEOTIDE SEQUENCE [LARGE SCALE GENOMIC DNA]</scope>
    <source>
        <tissue evidence="4">Muscle</tissue>
    </source>
</reference>
<dbReference type="Proteomes" id="UP000314294">
    <property type="component" value="Unassembled WGS sequence"/>
</dbReference>
<protein>
    <submittedName>
        <fullName evidence="4">Leucine-rich alpha-2-glycoprotein</fullName>
    </submittedName>
</protein>
<organism evidence="4 5">
    <name type="scientific">Liparis tanakae</name>
    <name type="common">Tanaka's snailfish</name>
    <dbReference type="NCBI Taxonomy" id="230148"/>
    <lineage>
        <taxon>Eukaryota</taxon>
        <taxon>Metazoa</taxon>
        <taxon>Chordata</taxon>
        <taxon>Craniata</taxon>
        <taxon>Vertebrata</taxon>
        <taxon>Euteleostomi</taxon>
        <taxon>Actinopterygii</taxon>
        <taxon>Neopterygii</taxon>
        <taxon>Teleostei</taxon>
        <taxon>Neoteleostei</taxon>
        <taxon>Acanthomorphata</taxon>
        <taxon>Eupercaria</taxon>
        <taxon>Perciformes</taxon>
        <taxon>Cottioidei</taxon>
        <taxon>Cottales</taxon>
        <taxon>Liparidae</taxon>
        <taxon>Liparis</taxon>
    </lineage>
</organism>
<dbReference type="SUPFAM" id="SSF52058">
    <property type="entry name" value="L domain-like"/>
    <property type="match status" value="1"/>
</dbReference>
<feature type="signal peptide" evidence="3">
    <location>
        <begin position="1"/>
        <end position="18"/>
    </location>
</feature>
<keyword evidence="5" id="KW-1185">Reference proteome</keyword>
<accession>A0A4Z2G8Y8</accession>
<evidence type="ECO:0000256" key="3">
    <source>
        <dbReference type="SAM" id="SignalP"/>
    </source>
</evidence>
<sequence length="333" mass="36942">MAVWMLLTLTSLAGCAHSCPDLCSCSFTPSSSEVVCSQSALAHFPVDGLPSNTTRLSIRSTNLRGVTASHLSAVPLLNYLQLYHTNLKGLPSDLLKNVPRLNMLDLTGNHLVHLPSNVFRHDSLRSLVLKNNLIQTADAEWFSDDSGITWLDLSGNRLTAVPAALLQKLPSLEDLDVSDNNLRDLEPAALRNLRRLESLNLASNNLSSLTPTIFSHNLKLSQLFLQDNQLQELPGTLLQGLQHLQLLLLNRNQLQRCPSGLLDDTTSSFRIVLGGNPWVCDEKMEYLWKWLAVHPQNVIFLEELTCARPEALEHRQVVSLTSGELGLHTIQTQ</sequence>
<dbReference type="Gene3D" id="3.80.10.10">
    <property type="entry name" value="Ribonuclease Inhibitor"/>
    <property type="match status" value="2"/>
</dbReference>
<feature type="chain" id="PRO_5021359164" evidence="3">
    <location>
        <begin position="19"/>
        <end position="333"/>
    </location>
</feature>
<proteinExistence type="predicted"/>
<dbReference type="PANTHER" id="PTHR24369:SF157">
    <property type="entry name" value="LRRCT DOMAIN-CONTAINING PROTEIN"/>
    <property type="match status" value="1"/>
</dbReference>
<name>A0A4Z2G8Y8_9TELE</name>
<gene>
    <name evidence="4" type="primary">LRG1_0</name>
    <name evidence="4" type="ORF">EYF80_040511</name>
</gene>
<dbReference type="PRINTS" id="PR00019">
    <property type="entry name" value="LEURICHRPT"/>
</dbReference>